<keyword evidence="5" id="KW-1064">Adaptive immunity</keyword>
<keyword evidence="8" id="KW-0472">Membrane</keyword>
<keyword evidence="3" id="KW-0597">Phosphoprotein</keyword>
<evidence type="ECO:0000256" key="1">
    <source>
        <dbReference type="ARBA" id="ARBA00004251"/>
    </source>
</evidence>
<protein>
    <recommendedName>
        <fullName evidence="12">T-cell surface glycoprotein CD3 zeta chain</fullName>
    </recommendedName>
</protein>
<dbReference type="InterPro" id="IPR024128">
    <property type="entry name" value="T-cell_CD3_zeta"/>
</dbReference>
<evidence type="ECO:0000256" key="4">
    <source>
        <dbReference type="ARBA" id="ARBA00022859"/>
    </source>
</evidence>
<proteinExistence type="predicted"/>
<feature type="transmembrane region" description="Helical" evidence="8">
    <location>
        <begin position="125"/>
        <end position="145"/>
    </location>
</feature>
<keyword evidence="11" id="KW-1185">Reference proteome</keyword>
<dbReference type="Pfam" id="PF11628">
    <property type="entry name" value="TCR_zetazeta"/>
    <property type="match status" value="1"/>
</dbReference>
<feature type="chain" id="PRO_5022023846" description="T-cell surface glycoprotein CD3 zeta chain" evidence="9">
    <location>
        <begin position="20"/>
        <end position="342"/>
    </location>
</feature>
<dbReference type="GO" id="GO:0098797">
    <property type="term" value="C:plasma membrane protein complex"/>
    <property type="evidence" value="ECO:0007669"/>
    <property type="project" value="UniProtKB-ARBA"/>
</dbReference>
<dbReference type="InterPro" id="IPR021663">
    <property type="entry name" value="CD3_zeta/IgE_Fc_rcpt_gamma"/>
</dbReference>
<evidence type="ECO:0000256" key="3">
    <source>
        <dbReference type="ARBA" id="ARBA00022553"/>
    </source>
</evidence>
<dbReference type="OrthoDB" id="9941225at2759"/>
<keyword evidence="4" id="KW-0391">Immunity</keyword>
<dbReference type="EMBL" id="SRMA01025597">
    <property type="protein sequence ID" value="TRY92723.1"/>
    <property type="molecule type" value="Genomic_DNA"/>
</dbReference>
<comment type="subcellular location">
    <subcellularLocation>
        <location evidence="1">Cell membrane</location>
        <topology evidence="1">Single-pass type I membrane protein</topology>
    </subcellularLocation>
</comment>
<feature type="compositionally biased region" description="Basic and acidic residues" evidence="7">
    <location>
        <begin position="83"/>
        <end position="96"/>
    </location>
</feature>
<feature type="non-terminal residue" evidence="10">
    <location>
        <position position="342"/>
    </location>
</feature>
<dbReference type="AlphaFoldDB" id="A0A553QRX3"/>
<keyword evidence="8" id="KW-0812">Transmembrane</keyword>
<keyword evidence="8" id="KW-1133">Transmembrane helix</keyword>
<reference evidence="10 11" key="1">
    <citation type="journal article" date="2019" name="Sci. Data">
        <title>Hybrid genome assembly and annotation of Danionella translucida.</title>
        <authorList>
            <person name="Kadobianskyi M."/>
            <person name="Schulze L."/>
            <person name="Schuelke M."/>
            <person name="Judkewitz B."/>
        </authorList>
    </citation>
    <scope>NUCLEOTIDE SEQUENCE [LARGE SCALE GENOMIC DNA]</scope>
    <source>
        <strain evidence="10 11">Bolton</strain>
    </source>
</reference>
<evidence type="ECO:0000313" key="11">
    <source>
        <dbReference type="Proteomes" id="UP000316079"/>
    </source>
</evidence>
<accession>A0A553QRX3</accession>
<dbReference type="Proteomes" id="UP000316079">
    <property type="component" value="Unassembled WGS sequence"/>
</dbReference>
<comment type="caution">
    <text evidence="10">The sequence shown here is derived from an EMBL/GenBank/DDBJ whole genome shotgun (WGS) entry which is preliminary data.</text>
</comment>
<keyword evidence="6" id="KW-0675">Receptor</keyword>
<feature type="region of interest" description="Disordered" evidence="7">
    <location>
        <begin position="63"/>
        <end position="101"/>
    </location>
</feature>
<evidence type="ECO:0000256" key="7">
    <source>
        <dbReference type="SAM" id="MobiDB-lite"/>
    </source>
</evidence>
<gene>
    <name evidence="10" type="ORF">DNTS_024812</name>
</gene>
<evidence type="ECO:0000256" key="9">
    <source>
        <dbReference type="SAM" id="SignalP"/>
    </source>
</evidence>
<keyword evidence="2" id="KW-1003">Cell membrane</keyword>
<dbReference type="PANTHER" id="PTHR10035">
    <property type="entry name" value="T-CELL SURFACE GLYCOPROTEIN CD3 ZETA CHAIN"/>
    <property type="match status" value="1"/>
</dbReference>
<evidence type="ECO:0000256" key="2">
    <source>
        <dbReference type="ARBA" id="ARBA00022475"/>
    </source>
</evidence>
<organism evidence="10 11">
    <name type="scientific">Danionella cerebrum</name>
    <dbReference type="NCBI Taxonomy" id="2873325"/>
    <lineage>
        <taxon>Eukaryota</taxon>
        <taxon>Metazoa</taxon>
        <taxon>Chordata</taxon>
        <taxon>Craniata</taxon>
        <taxon>Vertebrata</taxon>
        <taxon>Euteleostomi</taxon>
        <taxon>Actinopterygii</taxon>
        <taxon>Neopterygii</taxon>
        <taxon>Teleostei</taxon>
        <taxon>Ostariophysi</taxon>
        <taxon>Cypriniformes</taxon>
        <taxon>Danionidae</taxon>
        <taxon>Danioninae</taxon>
        <taxon>Danionella</taxon>
    </lineage>
</organism>
<sequence>MMSRALSLIVLLCCVPVSAQISVNDPSFCFILDGFLLIYAVIITGLFMRERLMKKRIMDVNPHDQSIDNSGRSEFNKPKRTHRSSEDPRGGHRMTDDPYMPLKKKTDDTYRELDTKGDRRRMDQVYQVMLFPKHISFFLFVLFLMRLDCVSGLEFSSQRHIRLPADAAVSSSCTTTMNLSVHAHCAFEATLLVTVPTAAGSRLRAPPPDIRLAGNRERLEGLRKRGVVTRLGVFVLVLANRRLVFPSMEVRGFDSPLSARLERLLLFRGTTGLTGPCDMQQTCVTEPLLQQRLELAHVFKAQIQSLEPGDGSLTEVIPIELPHGQPHISLSERARERERESH</sequence>
<dbReference type="PANTHER" id="PTHR10035:SF2">
    <property type="entry name" value="T-CELL SURFACE GLYCOPROTEIN CD3 ZETA CHAIN"/>
    <property type="match status" value="1"/>
</dbReference>
<keyword evidence="9" id="KW-0732">Signal</keyword>
<feature type="signal peptide" evidence="9">
    <location>
        <begin position="1"/>
        <end position="19"/>
    </location>
</feature>
<evidence type="ECO:0000313" key="10">
    <source>
        <dbReference type="EMBL" id="TRY92723.1"/>
    </source>
</evidence>
<evidence type="ECO:0000256" key="8">
    <source>
        <dbReference type="SAM" id="Phobius"/>
    </source>
</evidence>
<name>A0A553QRX3_9TELE</name>
<evidence type="ECO:0000256" key="6">
    <source>
        <dbReference type="ARBA" id="ARBA00023170"/>
    </source>
</evidence>
<evidence type="ECO:0000256" key="5">
    <source>
        <dbReference type="ARBA" id="ARBA00023130"/>
    </source>
</evidence>
<feature type="transmembrane region" description="Helical" evidence="8">
    <location>
        <begin position="29"/>
        <end position="48"/>
    </location>
</feature>
<evidence type="ECO:0008006" key="12">
    <source>
        <dbReference type="Google" id="ProtNLM"/>
    </source>
</evidence>
<dbReference type="GO" id="GO:0002250">
    <property type="term" value="P:adaptive immune response"/>
    <property type="evidence" value="ECO:0007669"/>
    <property type="project" value="UniProtKB-KW"/>
</dbReference>